<feature type="transmembrane region" description="Helical" evidence="7">
    <location>
        <begin position="58"/>
        <end position="78"/>
    </location>
</feature>
<evidence type="ECO:0000256" key="2">
    <source>
        <dbReference type="ARBA" id="ARBA00005779"/>
    </source>
</evidence>
<name>A0A7W6JA34_9CAUL</name>
<dbReference type="Proteomes" id="UP000529946">
    <property type="component" value="Unassembled WGS sequence"/>
</dbReference>
<evidence type="ECO:0000256" key="4">
    <source>
        <dbReference type="ARBA" id="ARBA00022692"/>
    </source>
</evidence>
<evidence type="ECO:0000313" key="8">
    <source>
        <dbReference type="EMBL" id="MBB4081308.1"/>
    </source>
</evidence>
<comment type="caution">
    <text evidence="8">The sequence shown here is derived from an EMBL/GenBank/DDBJ whole genome shotgun (WGS) entry which is preliminary data.</text>
</comment>
<keyword evidence="5 7" id="KW-1133">Transmembrane helix</keyword>
<dbReference type="GO" id="GO:0005886">
    <property type="term" value="C:plasma membrane"/>
    <property type="evidence" value="ECO:0007669"/>
    <property type="project" value="UniProtKB-SubCell"/>
</dbReference>
<keyword evidence="9" id="KW-1185">Reference proteome</keyword>
<sequence>MDSSSLSRVLESAEVQAFATGFPTTMAHLGVTLGLMLIGAVIYALFTPWKEIALIREGNAAAAVAYAGVLLGLAIPLAVSLSVSTSIKDIALWGVATLVLQLLAFRIVDMLLTGLPQRIRDGEIAAAVLLVGAKLSTALILAAALTG</sequence>
<feature type="transmembrane region" description="Helical" evidence="7">
    <location>
        <begin position="90"/>
        <end position="112"/>
    </location>
</feature>
<comment type="subcellular location">
    <subcellularLocation>
        <location evidence="1">Cell membrane</location>
        <topology evidence="1">Multi-pass membrane protein</topology>
    </subcellularLocation>
</comment>
<dbReference type="PANTHER" id="PTHR40043:SF1">
    <property type="entry name" value="UPF0719 INNER MEMBRANE PROTEIN YJFL"/>
    <property type="match status" value="1"/>
</dbReference>
<keyword evidence="4 7" id="KW-0812">Transmembrane</keyword>
<feature type="transmembrane region" description="Helical" evidence="7">
    <location>
        <begin position="26"/>
        <end position="46"/>
    </location>
</feature>
<protein>
    <submittedName>
        <fullName evidence="8">Putative membrane protein</fullName>
    </submittedName>
</protein>
<keyword evidence="3" id="KW-1003">Cell membrane</keyword>
<dbReference type="Pfam" id="PF03994">
    <property type="entry name" value="DUF350"/>
    <property type="match status" value="1"/>
</dbReference>
<feature type="transmembrane region" description="Helical" evidence="7">
    <location>
        <begin position="124"/>
        <end position="145"/>
    </location>
</feature>
<evidence type="ECO:0000256" key="7">
    <source>
        <dbReference type="SAM" id="Phobius"/>
    </source>
</evidence>
<reference evidence="8 9" key="1">
    <citation type="submission" date="2020-08" db="EMBL/GenBank/DDBJ databases">
        <title>Genomic Encyclopedia of Type Strains, Phase IV (KMG-IV): sequencing the most valuable type-strain genomes for metagenomic binning, comparative biology and taxonomic classification.</title>
        <authorList>
            <person name="Goeker M."/>
        </authorList>
    </citation>
    <scope>NUCLEOTIDE SEQUENCE [LARGE SCALE GENOMIC DNA]</scope>
    <source>
        <strain evidence="8 9">DSM 23960</strain>
    </source>
</reference>
<evidence type="ECO:0000313" key="9">
    <source>
        <dbReference type="Proteomes" id="UP000529946"/>
    </source>
</evidence>
<proteinExistence type="inferred from homology"/>
<keyword evidence="6 7" id="KW-0472">Membrane</keyword>
<dbReference type="RefSeq" id="WP_183201842.1">
    <property type="nucleotide sequence ID" value="NZ_BAAAER010000002.1"/>
</dbReference>
<accession>A0A7W6JA34</accession>
<evidence type="ECO:0000256" key="6">
    <source>
        <dbReference type="ARBA" id="ARBA00023136"/>
    </source>
</evidence>
<comment type="similarity">
    <text evidence="2">Belongs to the UPF0719 family.</text>
</comment>
<dbReference type="PANTHER" id="PTHR40043">
    <property type="entry name" value="UPF0719 INNER MEMBRANE PROTEIN YJFL"/>
    <property type="match status" value="1"/>
</dbReference>
<organism evidence="8 9">
    <name type="scientific">Brevundimonas lenta</name>
    <dbReference type="NCBI Taxonomy" id="424796"/>
    <lineage>
        <taxon>Bacteria</taxon>
        <taxon>Pseudomonadati</taxon>
        <taxon>Pseudomonadota</taxon>
        <taxon>Alphaproteobacteria</taxon>
        <taxon>Caulobacterales</taxon>
        <taxon>Caulobacteraceae</taxon>
        <taxon>Brevundimonas</taxon>
    </lineage>
</organism>
<evidence type="ECO:0000256" key="1">
    <source>
        <dbReference type="ARBA" id="ARBA00004651"/>
    </source>
</evidence>
<evidence type="ECO:0000256" key="5">
    <source>
        <dbReference type="ARBA" id="ARBA00022989"/>
    </source>
</evidence>
<dbReference type="InterPro" id="IPR007140">
    <property type="entry name" value="DUF350"/>
</dbReference>
<gene>
    <name evidence="8" type="ORF">GGR12_000147</name>
</gene>
<dbReference type="EMBL" id="JACIDM010000001">
    <property type="protein sequence ID" value="MBB4081308.1"/>
    <property type="molecule type" value="Genomic_DNA"/>
</dbReference>
<evidence type="ECO:0000256" key="3">
    <source>
        <dbReference type="ARBA" id="ARBA00022475"/>
    </source>
</evidence>
<dbReference type="AlphaFoldDB" id="A0A7W6JA34"/>